<dbReference type="PRINTS" id="PR00507">
    <property type="entry name" value="N12N6MTFRASE"/>
</dbReference>
<dbReference type="GO" id="GO:0008033">
    <property type="term" value="P:tRNA processing"/>
    <property type="evidence" value="ECO:0007669"/>
    <property type="project" value="UniProtKB-UniRule"/>
</dbReference>
<dbReference type="PROSITE" id="PS00092">
    <property type="entry name" value="N6_MTASE"/>
    <property type="match status" value="1"/>
</dbReference>
<feature type="compositionally biased region" description="Polar residues" evidence="12">
    <location>
        <begin position="203"/>
        <end position="216"/>
    </location>
</feature>
<evidence type="ECO:0000256" key="6">
    <source>
        <dbReference type="ARBA" id="ARBA00022691"/>
    </source>
</evidence>
<dbReference type="PROSITE" id="PS51627">
    <property type="entry name" value="SAM_MT_TRM11"/>
    <property type="match status" value="1"/>
</dbReference>
<dbReference type="EC" id="2.1.1.214" evidence="9"/>
<evidence type="ECO:0000256" key="10">
    <source>
        <dbReference type="PROSITE-ProRule" id="PRU00959"/>
    </source>
</evidence>
<evidence type="ECO:0000256" key="4">
    <source>
        <dbReference type="ARBA" id="ARBA00022603"/>
    </source>
</evidence>
<evidence type="ECO:0000256" key="8">
    <source>
        <dbReference type="ARBA" id="ARBA00022884"/>
    </source>
</evidence>
<dbReference type="Proteomes" id="UP000310685">
    <property type="component" value="Unassembled WGS sequence"/>
</dbReference>
<keyword evidence="6 10" id="KW-0949">S-adenosyl-L-methionine</keyword>
<dbReference type="GO" id="GO:0005737">
    <property type="term" value="C:cytoplasm"/>
    <property type="evidence" value="ECO:0007669"/>
    <property type="project" value="UniProtKB-SubCell"/>
</dbReference>
<keyword evidence="11" id="KW-0175">Coiled coil</keyword>
<evidence type="ECO:0000256" key="2">
    <source>
        <dbReference type="ARBA" id="ARBA00022490"/>
    </source>
</evidence>
<comment type="similarity">
    <text evidence="10">Belongs to the class I-like SAM-binding methyltransferase superfamily. TRM11 methyltransferase family.</text>
</comment>
<feature type="coiled-coil region" evidence="11">
    <location>
        <begin position="445"/>
        <end position="472"/>
    </location>
</feature>
<keyword evidence="3 10" id="KW-0820">tRNA-binding</keyword>
<dbReference type="InterPro" id="IPR059073">
    <property type="entry name" value="TRMT11_N"/>
</dbReference>
<dbReference type="GO" id="GO:0160102">
    <property type="term" value="F:tRNA (guanine(10)-N2)-methyltransferase activity"/>
    <property type="evidence" value="ECO:0007669"/>
    <property type="project" value="UniProtKB-EC"/>
</dbReference>
<keyword evidence="7 10" id="KW-0819">tRNA processing</keyword>
<evidence type="ECO:0000259" key="13">
    <source>
        <dbReference type="Pfam" id="PF01170"/>
    </source>
</evidence>
<keyword evidence="2" id="KW-0963">Cytoplasm</keyword>
<dbReference type="GO" id="GO:0000049">
    <property type="term" value="F:tRNA binding"/>
    <property type="evidence" value="ECO:0007669"/>
    <property type="project" value="UniProtKB-UniRule"/>
</dbReference>
<dbReference type="InterPro" id="IPR016691">
    <property type="entry name" value="TRMT11"/>
</dbReference>
<dbReference type="Pfam" id="PF25904">
    <property type="entry name" value="Tmrp11_N"/>
    <property type="match status" value="1"/>
</dbReference>
<accession>A0A4T0MAB5</accession>
<evidence type="ECO:0000256" key="3">
    <source>
        <dbReference type="ARBA" id="ARBA00022555"/>
    </source>
</evidence>
<gene>
    <name evidence="16" type="ORF">E3Q22_02192</name>
</gene>
<evidence type="ECO:0000256" key="9">
    <source>
        <dbReference type="ARBA" id="ARBA00066937"/>
    </source>
</evidence>
<dbReference type="Pfam" id="PF01170">
    <property type="entry name" value="UPF0020"/>
    <property type="match status" value="1"/>
</dbReference>
<dbReference type="InterPro" id="IPR002052">
    <property type="entry name" value="DNA_methylase_N6_adenine_CS"/>
</dbReference>
<feature type="domain" description="Ribosomal RNA large subunit methyltransferase K/L-like methyltransferase" evidence="13">
    <location>
        <begin position="928"/>
        <end position="1056"/>
    </location>
</feature>
<dbReference type="SUPFAM" id="SSF53335">
    <property type="entry name" value="S-adenosyl-L-methionine-dependent methyltransferases"/>
    <property type="match status" value="1"/>
</dbReference>
<organism evidence="16 17">
    <name type="scientific">Wallemia mellicola</name>
    <dbReference type="NCBI Taxonomy" id="1708541"/>
    <lineage>
        <taxon>Eukaryota</taxon>
        <taxon>Fungi</taxon>
        <taxon>Dikarya</taxon>
        <taxon>Basidiomycota</taxon>
        <taxon>Wallemiomycotina</taxon>
        <taxon>Wallemiomycetes</taxon>
        <taxon>Wallemiales</taxon>
        <taxon>Wallemiaceae</taxon>
        <taxon>Wallemia</taxon>
    </lineage>
</organism>
<evidence type="ECO:0000256" key="5">
    <source>
        <dbReference type="ARBA" id="ARBA00022679"/>
    </source>
</evidence>
<keyword evidence="8 10" id="KW-0694">RNA-binding</keyword>
<comment type="caution">
    <text evidence="16">The sequence shown here is derived from an EMBL/GenBank/DDBJ whole genome shotgun (WGS) entry which is preliminary data.</text>
</comment>
<dbReference type="Gene3D" id="3.40.50.150">
    <property type="entry name" value="Vaccinia Virus protein VP39"/>
    <property type="match status" value="1"/>
</dbReference>
<feature type="domain" description="BRE1-like coiled-coil containing" evidence="15">
    <location>
        <begin position="51"/>
        <end position="189"/>
    </location>
</feature>
<evidence type="ECO:0000256" key="11">
    <source>
        <dbReference type="SAM" id="Coils"/>
    </source>
</evidence>
<evidence type="ECO:0000256" key="1">
    <source>
        <dbReference type="ARBA" id="ARBA00004496"/>
    </source>
</evidence>
<evidence type="ECO:0000259" key="14">
    <source>
        <dbReference type="Pfam" id="PF25904"/>
    </source>
</evidence>
<protein>
    <recommendedName>
        <fullName evidence="9">tRNA (guanine(10)-N(2))-methyltransferase</fullName>
        <ecNumber evidence="9">2.1.1.214</ecNumber>
    </recommendedName>
</protein>
<evidence type="ECO:0000313" key="17">
    <source>
        <dbReference type="Proteomes" id="UP000310685"/>
    </source>
</evidence>
<dbReference type="AlphaFoldDB" id="A0A4T0MAB5"/>
<dbReference type="GO" id="GO:0043527">
    <property type="term" value="C:tRNA methyltransferase complex"/>
    <property type="evidence" value="ECO:0007669"/>
    <property type="project" value="UniProtKB-ARBA"/>
</dbReference>
<feature type="domain" description="tRNA (guanine(10)-N(2))-methyltransferase TRMT11 N-terminal" evidence="14">
    <location>
        <begin position="756"/>
        <end position="918"/>
    </location>
</feature>
<keyword evidence="4 10" id="KW-0489">Methyltransferase</keyword>
<evidence type="ECO:0000259" key="15">
    <source>
        <dbReference type="Pfam" id="PF26095"/>
    </source>
</evidence>
<dbReference type="EMBL" id="SPRC01000020">
    <property type="protein sequence ID" value="TIB79893.1"/>
    <property type="molecule type" value="Genomic_DNA"/>
</dbReference>
<name>A0A4T0MAB5_9BASI</name>
<dbReference type="InterPro" id="IPR000241">
    <property type="entry name" value="RlmKL-like_Mtase"/>
</dbReference>
<dbReference type="Pfam" id="PF26095">
    <property type="entry name" value="CC_Bre1"/>
    <property type="match status" value="1"/>
</dbReference>
<dbReference type="InterPro" id="IPR029063">
    <property type="entry name" value="SAM-dependent_MTases_sf"/>
</dbReference>
<dbReference type="PANTHER" id="PTHR13370">
    <property type="entry name" value="RNA METHYLASE-RELATED"/>
    <property type="match status" value="1"/>
</dbReference>
<reference evidence="16 17" key="1">
    <citation type="submission" date="2019-03" db="EMBL/GenBank/DDBJ databases">
        <title>Sequencing 25 genomes of Wallemia mellicola.</title>
        <authorList>
            <person name="Gostincar C."/>
        </authorList>
    </citation>
    <scope>NUCLEOTIDE SEQUENCE [LARGE SCALE GENOMIC DNA]</scope>
    <source>
        <strain evidence="16 17">EXF-6152</strain>
    </source>
</reference>
<evidence type="ECO:0000256" key="12">
    <source>
        <dbReference type="SAM" id="MobiDB-lite"/>
    </source>
</evidence>
<sequence>MDQKKRKLDDDGNSDLDNDNALLEQFRKEAIWRQMREYKRQYEHSLNRLQDLESKSNSLQSSLSSVEVCWNELIDVLQLVIVPSSSIQSNDALKDFLEYSNSEDLALLNSALSVRSGATKELIGSVLTTATRNQSPDAVHLQKQAHMYQQQSNSYKQELRLTRLQLDDCKSQWESTRDKLLNAEKQVDRVKSSLISKIHQETKPISSDSPIPQPKTDSVDQIKSEPSQAPSPVRETPQPPPPPGPTKEELEDARKLAMQRMTESVELRAEKIKLSQEVDSLRVTLRRPNDEAILESGLYRDLQQQIGHFQSDADTAKIKYNKLQKEFEGIFTSRREFEDRLKADANSQLDAALQKLQVKEADINRLRGQREELNSELNVRRTKDSTKLQHIEQTQQLSESRLERIRCLNSEIQRLKGRIAAGYGNENVYRAIMGDSVTEEDLNITIRLDTQLKTANEEIEALKSQISNLQSGGDLHVRLEQVETKLQSYEKAFSDPADPEVQNLVNQINKKDERIKTLELQNVESETTSNAIYGEIERLSKAWEVLDEQNRSKIFDLQHLEEKVSRLMTEKAKSDNKYFAAMRAKDAVDIERKTALRTHEKQSKTIERLVDTEKQLQQQISIHEKELMVYSSKTKALEDKVFTTERELSSARLLADESKRRLMEVSTKLNERHVMYEDERAAKKRLEEDNTKLRSDLQRIPHNQPVSSGAMNGIHNAKEENLQRERDQLFVSLSNRLLVGIFNKTTVLTSLFNLLPELDSVAKALGLNFKRPSDDSVDLTSSCLVVELETDEQARLLASRCVLIKYIIRLLADGSTYEELHDNNKKAEYLWDQYKDSTFSVNVEAAYISLPREKRTAIIEQFSYMQLRGKVRCKNPEVQFEVYEEHKAIDNDPAIDHFNKQRVLHRVYFGTFLADGQRGLISKFDVKKRKYFGNTSMESEVTVLMANQALARKGTLVWDPFAGTGSMLYLCAFFGSYVMGSDLDGRQMRGQANKQNKGHPDSRSGGIIAAAKDYGVLDKFLDLFTADVTRIGWRLGGTLDAIVTDPPYGVRAGAKRIGLKEGAKSKESYSNQLIPPVQDYDLSHLAADLVVMSAYLLKKGGRLVYFLPTVNEEYKETDVPTCQGMRIIANSVQDFGKWSRRLITMEKVEDVETTESLQTILSNLDINKGSENVSHAKFREKFFKAFK</sequence>
<dbReference type="PANTHER" id="PTHR13370:SF3">
    <property type="entry name" value="TRNA (GUANINE(10)-N2)-METHYLTRANSFERASE HOMOLOG"/>
    <property type="match status" value="1"/>
</dbReference>
<dbReference type="Pfam" id="PF08647">
    <property type="entry name" value="BRE1"/>
    <property type="match status" value="1"/>
</dbReference>
<evidence type="ECO:0000313" key="16">
    <source>
        <dbReference type="EMBL" id="TIB79893.1"/>
    </source>
</evidence>
<comment type="subcellular location">
    <subcellularLocation>
        <location evidence="1">Cytoplasm</location>
    </subcellularLocation>
</comment>
<evidence type="ECO:0000256" key="7">
    <source>
        <dbReference type="ARBA" id="ARBA00022694"/>
    </source>
</evidence>
<proteinExistence type="inferred from homology"/>
<keyword evidence="5 10" id="KW-0808">Transferase</keyword>
<feature type="region of interest" description="Disordered" evidence="12">
    <location>
        <begin position="198"/>
        <end position="251"/>
    </location>
</feature>
<dbReference type="InterPro" id="IPR058643">
    <property type="entry name" value="BRE1-like_CC"/>
</dbReference>
<feature type="coiled-coil region" evidence="11">
    <location>
        <begin position="342"/>
        <end position="383"/>
    </location>
</feature>
<dbReference type="GO" id="GO:0032259">
    <property type="term" value="P:methylation"/>
    <property type="evidence" value="ECO:0007669"/>
    <property type="project" value="UniProtKB-UniRule"/>
</dbReference>
<feature type="coiled-coil region" evidence="11">
    <location>
        <begin position="557"/>
        <end position="626"/>
    </location>
</feature>